<evidence type="ECO:0000313" key="2">
    <source>
        <dbReference type="Proteomes" id="UP001595764"/>
    </source>
</evidence>
<sequence>MQLLFVTPSALPSRTRSGVAQAFGGAGKCGGDLGDNFIGDAKKHSRRPFANNFSYFRADLGFLRSKRQRLPEKGERTRMRAAVRAWGTHHGRTSEIAPPDGVMKVIDHELRLCE</sequence>
<reference evidence="2" key="1">
    <citation type="journal article" date="2019" name="Int. J. Syst. Evol. Microbiol.">
        <title>The Global Catalogue of Microorganisms (GCM) 10K type strain sequencing project: providing services to taxonomists for standard genome sequencing and annotation.</title>
        <authorList>
            <consortium name="The Broad Institute Genomics Platform"/>
            <consortium name="The Broad Institute Genome Sequencing Center for Infectious Disease"/>
            <person name="Wu L."/>
            <person name="Ma J."/>
        </authorList>
    </citation>
    <scope>NUCLEOTIDE SEQUENCE [LARGE SCALE GENOMIC DNA]</scope>
    <source>
        <strain evidence="2">CGMCC 4.7682</strain>
    </source>
</reference>
<protein>
    <submittedName>
        <fullName evidence="1">Uncharacterized protein</fullName>
    </submittedName>
</protein>
<organism evidence="1 2">
    <name type="scientific">Amycolatopsis halotolerans</name>
    <dbReference type="NCBI Taxonomy" id="330083"/>
    <lineage>
        <taxon>Bacteria</taxon>
        <taxon>Bacillati</taxon>
        <taxon>Actinomycetota</taxon>
        <taxon>Actinomycetes</taxon>
        <taxon>Pseudonocardiales</taxon>
        <taxon>Pseudonocardiaceae</taxon>
        <taxon>Amycolatopsis</taxon>
    </lineage>
</organism>
<name>A0ABV7QHT2_9PSEU</name>
<dbReference type="EMBL" id="JBHRWI010000020">
    <property type="protein sequence ID" value="MFC3511724.1"/>
    <property type="molecule type" value="Genomic_DNA"/>
</dbReference>
<comment type="caution">
    <text evidence="1">The sequence shown here is derived from an EMBL/GenBank/DDBJ whole genome shotgun (WGS) entry which is preliminary data.</text>
</comment>
<dbReference type="RefSeq" id="WP_377867922.1">
    <property type="nucleotide sequence ID" value="NZ_JBHMAY010000003.1"/>
</dbReference>
<gene>
    <name evidence="1" type="ORF">ACFORO_16240</name>
</gene>
<keyword evidence="2" id="KW-1185">Reference proteome</keyword>
<proteinExistence type="predicted"/>
<accession>A0ABV7QHT2</accession>
<evidence type="ECO:0000313" key="1">
    <source>
        <dbReference type="EMBL" id="MFC3511724.1"/>
    </source>
</evidence>
<dbReference type="Proteomes" id="UP001595764">
    <property type="component" value="Unassembled WGS sequence"/>
</dbReference>